<dbReference type="PANTHER" id="PTHR47947">
    <property type="entry name" value="CYTOCHROME P450 82C3-RELATED"/>
    <property type="match status" value="1"/>
</dbReference>
<keyword evidence="6 12" id="KW-0479">Metal-binding</keyword>
<evidence type="ECO:0000313" key="13">
    <source>
        <dbReference type="EMBL" id="CCB45899.1"/>
    </source>
</evidence>
<dbReference type="GO" id="GO:0005506">
    <property type="term" value="F:iron ion binding"/>
    <property type="evidence" value="ECO:0007669"/>
    <property type="project" value="InterPro"/>
</dbReference>
<dbReference type="InterPro" id="IPR036396">
    <property type="entry name" value="Cyt_P450_sf"/>
</dbReference>
<dbReference type="AlphaFoldDB" id="F6H022"/>
<dbReference type="PaxDb" id="29760-VIT_18s0001g11570.t01"/>
<dbReference type="CDD" id="cd20654">
    <property type="entry name" value="CYP82"/>
    <property type="match status" value="1"/>
</dbReference>
<dbReference type="InterPro" id="IPR002401">
    <property type="entry name" value="Cyt_P450_E_grp-I"/>
</dbReference>
<keyword evidence="8" id="KW-0560">Oxidoreductase</keyword>
<evidence type="ECO:0000256" key="8">
    <source>
        <dbReference type="ARBA" id="ARBA00023002"/>
    </source>
</evidence>
<evidence type="ECO:0008006" key="15">
    <source>
        <dbReference type="Google" id="ProtNLM"/>
    </source>
</evidence>
<comment type="similarity">
    <text evidence="3">Belongs to the cytochrome P450 family.</text>
</comment>
<evidence type="ECO:0000313" key="14">
    <source>
        <dbReference type="Proteomes" id="UP000009183"/>
    </source>
</evidence>
<accession>F6H022</accession>
<proteinExistence type="inferred from homology"/>
<organism evidence="13 14">
    <name type="scientific">Vitis vinifera</name>
    <name type="common">Grape</name>
    <dbReference type="NCBI Taxonomy" id="29760"/>
    <lineage>
        <taxon>Eukaryota</taxon>
        <taxon>Viridiplantae</taxon>
        <taxon>Streptophyta</taxon>
        <taxon>Embryophyta</taxon>
        <taxon>Tracheophyta</taxon>
        <taxon>Spermatophyta</taxon>
        <taxon>Magnoliopsida</taxon>
        <taxon>eudicotyledons</taxon>
        <taxon>Gunneridae</taxon>
        <taxon>Pentapetalae</taxon>
        <taxon>rosids</taxon>
        <taxon>Vitales</taxon>
        <taxon>Vitaceae</taxon>
        <taxon>Viteae</taxon>
        <taxon>Vitis</taxon>
    </lineage>
</organism>
<evidence type="ECO:0000256" key="3">
    <source>
        <dbReference type="ARBA" id="ARBA00010617"/>
    </source>
</evidence>
<dbReference type="PRINTS" id="PR00385">
    <property type="entry name" value="P450"/>
</dbReference>
<dbReference type="STRING" id="29760.F6H022"/>
<reference evidence="14" key="1">
    <citation type="journal article" date="2007" name="Nature">
        <title>The grapevine genome sequence suggests ancestral hexaploidization in major angiosperm phyla.</title>
        <authorList>
            <consortium name="The French-Italian Public Consortium for Grapevine Genome Characterization."/>
            <person name="Jaillon O."/>
            <person name="Aury J.-M."/>
            <person name="Noel B."/>
            <person name="Policriti A."/>
            <person name="Clepet C."/>
            <person name="Casagrande A."/>
            <person name="Choisne N."/>
            <person name="Aubourg S."/>
            <person name="Vitulo N."/>
            <person name="Jubin C."/>
            <person name="Vezzi A."/>
            <person name="Legeai F."/>
            <person name="Hugueney P."/>
            <person name="Dasilva C."/>
            <person name="Horner D."/>
            <person name="Mica E."/>
            <person name="Jublot D."/>
            <person name="Poulain J."/>
            <person name="Bruyere C."/>
            <person name="Billault A."/>
            <person name="Segurens B."/>
            <person name="Gouyvenoux M."/>
            <person name="Ugarte E."/>
            <person name="Cattonaro F."/>
            <person name="Anthouard V."/>
            <person name="Vico V."/>
            <person name="Del Fabbro C."/>
            <person name="Alaux M."/>
            <person name="Di Gaspero G."/>
            <person name="Dumas V."/>
            <person name="Felice N."/>
            <person name="Paillard S."/>
            <person name="Juman I."/>
            <person name="Moroldo M."/>
            <person name="Scalabrin S."/>
            <person name="Canaguier A."/>
            <person name="Le Clainche I."/>
            <person name="Malacrida G."/>
            <person name="Durand E."/>
            <person name="Pesole G."/>
            <person name="Laucou V."/>
            <person name="Chatelet P."/>
            <person name="Merdinoglu D."/>
            <person name="Delledonne M."/>
            <person name="Pezzotti M."/>
            <person name="Lecharny A."/>
            <person name="Scarpelli C."/>
            <person name="Artiguenave F."/>
            <person name="Pe M.E."/>
            <person name="Valle G."/>
            <person name="Morgante M."/>
            <person name="Caboche M."/>
            <person name="Adam-Blondon A.-F."/>
            <person name="Weissenbach J."/>
            <person name="Quetier F."/>
            <person name="Wincker P."/>
        </authorList>
    </citation>
    <scope>NUCLEOTIDE SEQUENCE [LARGE SCALE GENOMIC DNA]</scope>
    <source>
        <strain evidence="14">cv. Pinot noir / PN40024</strain>
    </source>
</reference>
<dbReference type="InterPro" id="IPR001128">
    <property type="entry name" value="Cyt_P450"/>
</dbReference>
<evidence type="ECO:0000256" key="11">
    <source>
        <dbReference type="ARBA" id="ARBA00023136"/>
    </source>
</evidence>
<keyword evidence="9 12" id="KW-0408">Iron</keyword>
<dbReference type="GO" id="GO:0016705">
    <property type="term" value="F:oxidoreductase activity, acting on paired donors, with incorporation or reduction of molecular oxygen"/>
    <property type="evidence" value="ECO:0007669"/>
    <property type="project" value="InterPro"/>
</dbReference>
<dbReference type="PROSITE" id="PS00086">
    <property type="entry name" value="CYTOCHROME_P450"/>
    <property type="match status" value="1"/>
</dbReference>
<dbReference type="PRINTS" id="PR00463">
    <property type="entry name" value="EP450I"/>
</dbReference>
<dbReference type="EMBL" id="FN595227">
    <property type="protein sequence ID" value="CCB45899.1"/>
    <property type="molecule type" value="Genomic_DNA"/>
</dbReference>
<dbReference type="GO" id="GO:0016020">
    <property type="term" value="C:membrane"/>
    <property type="evidence" value="ECO:0007669"/>
    <property type="project" value="UniProtKB-SubCell"/>
</dbReference>
<keyword evidence="11" id="KW-0472">Membrane</keyword>
<name>F6H022_VITVI</name>
<evidence type="ECO:0000256" key="10">
    <source>
        <dbReference type="ARBA" id="ARBA00023033"/>
    </source>
</evidence>
<evidence type="ECO:0000256" key="9">
    <source>
        <dbReference type="ARBA" id="ARBA00023004"/>
    </source>
</evidence>
<dbReference type="InterPro" id="IPR050651">
    <property type="entry name" value="Plant_Cytochrome_P450_Monoox"/>
</dbReference>
<comment type="cofactor">
    <cofactor evidence="1 12">
        <name>heme</name>
        <dbReference type="ChEBI" id="CHEBI:30413"/>
    </cofactor>
</comment>
<keyword evidence="7" id="KW-1133">Transmembrane helix</keyword>
<evidence type="ECO:0000256" key="7">
    <source>
        <dbReference type="ARBA" id="ARBA00022989"/>
    </source>
</evidence>
<dbReference type="InParanoid" id="F6H022"/>
<dbReference type="Proteomes" id="UP000009183">
    <property type="component" value="Chromosome 18"/>
</dbReference>
<evidence type="ECO:0000256" key="4">
    <source>
        <dbReference type="ARBA" id="ARBA00022617"/>
    </source>
</evidence>
<dbReference type="GO" id="GO:0020037">
    <property type="term" value="F:heme binding"/>
    <property type="evidence" value="ECO:0007669"/>
    <property type="project" value="InterPro"/>
</dbReference>
<evidence type="ECO:0000256" key="12">
    <source>
        <dbReference type="PIRSR" id="PIRSR602401-1"/>
    </source>
</evidence>
<gene>
    <name evidence="13" type="ordered locus">VIT_18s0001g11570</name>
</gene>
<dbReference type="InterPro" id="IPR017972">
    <property type="entry name" value="Cyt_P450_CS"/>
</dbReference>
<keyword evidence="5" id="KW-0812">Transmembrane</keyword>
<evidence type="ECO:0000256" key="2">
    <source>
        <dbReference type="ARBA" id="ARBA00004370"/>
    </source>
</evidence>
<keyword evidence="10" id="KW-0503">Monooxygenase</keyword>
<feature type="binding site" description="axial binding residue" evidence="12">
    <location>
        <position position="433"/>
    </location>
    <ligand>
        <name>heme</name>
        <dbReference type="ChEBI" id="CHEBI:30413"/>
    </ligand>
    <ligandPart>
        <name>Fe</name>
        <dbReference type="ChEBI" id="CHEBI:18248"/>
    </ligandPart>
</feature>
<keyword evidence="4 12" id="KW-0349">Heme</keyword>
<evidence type="ECO:0000256" key="1">
    <source>
        <dbReference type="ARBA" id="ARBA00001971"/>
    </source>
</evidence>
<dbReference type="PANTHER" id="PTHR47947:SF26">
    <property type="entry name" value="CYTOCHROME P450"/>
    <property type="match status" value="1"/>
</dbReference>
<dbReference type="Pfam" id="PF00067">
    <property type="entry name" value="p450"/>
    <property type="match status" value="1"/>
</dbReference>
<evidence type="ECO:0000256" key="6">
    <source>
        <dbReference type="ARBA" id="ARBA00022723"/>
    </source>
</evidence>
<protein>
    <recommendedName>
        <fullName evidence="15">Cytochrome P450 82A3</fullName>
    </recommendedName>
</protein>
<dbReference type="OrthoDB" id="2789670at2759"/>
<dbReference type="eggNOG" id="KOG0156">
    <property type="taxonomic scope" value="Eukaryota"/>
</dbReference>
<comment type="subcellular location">
    <subcellularLocation>
        <location evidence="2">Membrane</location>
    </subcellularLocation>
</comment>
<dbReference type="SUPFAM" id="SSF48264">
    <property type="entry name" value="Cytochrome P450"/>
    <property type="match status" value="1"/>
</dbReference>
<keyword evidence="14" id="KW-1185">Reference proteome</keyword>
<dbReference type="Gene3D" id="1.10.630.10">
    <property type="entry name" value="Cytochrome P450"/>
    <property type="match status" value="1"/>
</dbReference>
<sequence>MLRRSERKRTAPEAAGAWPVIGHLHLLGGSELPHKTLGAMADKYGPIFFIKLGARPVLVVSNWEIAKECFTTNDKAFANRPKLIAVEVMGYNNAMFGFSPYGSYWRQMRKIVTTHLLSNRSLEMLKLVRISEVKATIKELHELWVSKKSDSNMVSVEMRRWFGDLALNLAVRMTAGKRFSSDKEGVEYHKAIRCFFELTGKFMVSDALPFLRWFDLGGYEKAMKKTAKSLDHLLEDWLQEHKRKRVSGQPTGDQDFMDVMLSILDDETRAQDIKSSDADIINKATCLNVLIATTDTVTVSLTWALSLLLNNRHVLNKAKEELDLHVGRERRVEERDMSNLVYLDAIIKETLRLYSAVQVLAAHESTEECVVGGCYIPAGTRLIINLWKIHHDPSVWSDPDQFMPERFLTTHKDVDVRGMHFELIPFGSGRRICPGVSLALQFLQFTLASLIQGFEFATASDGPVDMTESIGLTNLKATPLDVLLTPRLSSNLYENMAQRKPTKARTFQYGTICLNEVLNPNLRFNSLFSQNLFEEHKVIVDNFWSLKPQSFPNQNLEYAYGKTVSALAQHLQNLQNQLIALETQKFQNLKIQENQEKLIEDLKTSTVSTNQTSCLNSQPEVISLIKKSALLTEQYERLVVKNIIGVDNYSFVKTFFLQNQYNKVFKNQELLYKHFRTKNVGIKTGYMAYHDPEFFFVIYLAYVNMSVVNKENFDLVPQLMDQGILKNVFMNHISQIPENFPEKLKDILTYLFKAEKYIDISFETIPPLFQPDGSVVPAYHHVYIKHNKEPLIPQQEPEWEMTRSNEFPEFFTRFRAFQIYDLIPTRNKLFHLIGETKTMSIWRIKPLEHIIVPNPFITSEEQDFITELSVDIPEPSSYLSDDALFWDNLDDESYHNLQNAMEG</sequence>
<dbReference type="SMR" id="F6H022"/>
<dbReference type="GO" id="GO:0004497">
    <property type="term" value="F:monooxygenase activity"/>
    <property type="evidence" value="ECO:0000318"/>
    <property type="project" value="GO_Central"/>
</dbReference>
<dbReference type="HOGENOM" id="CLU_321179_0_0_1"/>
<evidence type="ECO:0000256" key="5">
    <source>
        <dbReference type="ARBA" id="ARBA00022692"/>
    </source>
</evidence>
<dbReference type="FunFam" id="1.10.630.10:FF:000026">
    <property type="entry name" value="Cytochrome P450 82C4"/>
    <property type="match status" value="1"/>
</dbReference>